<sequence length="275" mass="30133">MENWRALNLASWEERTALHVGPRGYDLSSHRAGHGRLDRIVEAELGSVAGLRILHLQCHIGHDSIALAQRGAAEVLGVDFSPAAIAAARGLAAEVGATQARFIEADIGALPGLLPAEAGIFDLAFVTWGTIWWLPDIRRWAEVIAHFLRPGAALYFADAHPAALVFDDGVPGAHPVLPGPLVPYFERTARVFDEPTDYADTEARVANSRTITWLHPLGDIISALCDAGLRLAWLHEHPAIAWQMFRTLVRGPDRLWTWPADAWLPLSVSLRAERV</sequence>
<dbReference type="CDD" id="cd02440">
    <property type="entry name" value="AdoMet_MTases"/>
    <property type="match status" value="1"/>
</dbReference>
<dbReference type="SUPFAM" id="SSF53335">
    <property type="entry name" value="S-adenosyl-L-methionine-dependent methyltransferases"/>
    <property type="match status" value="1"/>
</dbReference>
<keyword evidence="2" id="KW-0808">Transferase</keyword>
<proteinExistence type="predicted"/>
<keyword evidence="3" id="KW-1185">Reference proteome</keyword>
<dbReference type="EMBL" id="JAAEDH010000032">
    <property type="protein sequence ID" value="MBR0657364.1"/>
    <property type="molecule type" value="Genomic_DNA"/>
</dbReference>
<dbReference type="RefSeq" id="WP_211876226.1">
    <property type="nucleotide sequence ID" value="NZ_JAAEDH010000032.1"/>
</dbReference>
<evidence type="ECO:0000313" key="3">
    <source>
        <dbReference type="Proteomes" id="UP001196068"/>
    </source>
</evidence>
<name>A0AAF1JYZ9_9PROT</name>
<dbReference type="Pfam" id="PF13649">
    <property type="entry name" value="Methyltransf_25"/>
    <property type="match status" value="1"/>
</dbReference>
<dbReference type="Gene3D" id="3.40.50.150">
    <property type="entry name" value="Vaccinia Virus protein VP39"/>
    <property type="match status" value="1"/>
</dbReference>
<protein>
    <submittedName>
        <fullName evidence="2">Class I SAM-dependent methyltransferase</fullName>
    </submittedName>
</protein>
<reference evidence="2" key="2">
    <citation type="journal article" date="2021" name="Syst. Appl. Microbiol.">
        <title>Roseomonas hellenica sp. nov., isolated from roots of wild-growing Alkanna tinctoria.</title>
        <authorList>
            <person name="Rat A."/>
            <person name="Naranjo H.D."/>
            <person name="Lebbe L."/>
            <person name="Cnockaert M."/>
            <person name="Krigas N."/>
            <person name="Grigoriadou K."/>
            <person name="Maloupa E."/>
            <person name="Willems A."/>
        </authorList>
    </citation>
    <scope>NUCLEOTIDE SEQUENCE</scope>
    <source>
        <strain evidence="2">LMG 28251</strain>
    </source>
</reference>
<dbReference type="Proteomes" id="UP001196068">
    <property type="component" value="Unassembled WGS sequence"/>
</dbReference>
<dbReference type="InterPro" id="IPR041698">
    <property type="entry name" value="Methyltransf_25"/>
</dbReference>
<evidence type="ECO:0000259" key="1">
    <source>
        <dbReference type="Pfam" id="PF13649"/>
    </source>
</evidence>
<feature type="domain" description="Methyltransferase" evidence="1">
    <location>
        <begin position="53"/>
        <end position="151"/>
    </location>
</feature>
<dbReference type="InterPro" id="IPR029063">
    <property type="entry name" value="SAM-dependent_MTases_sf"/>
</dbReference>
<dbReference type="AlphaFoldDB" id="A0AAF1JYZ9"/>
<dbReference type="GO" id="GO:0032259">
    <property type="term" value="P:methylation"/>
    <property type="evidence" value="ECO:0007669"/>
    <property type="project" value="UniProtKB-KW"/>
</dbReference>
<gene>
    <name evidence="2" type="ORF">GXW79_19975</name>
</gene>
<comment type="caution">
    <text evidence="2">The sequence shown here is derived from an EMBL/GenBank/DDBJ whole genome shotgun (WGS) entry which is preliminary data.</text>
</comment>
<keyword evidence="2" id="KW-0489">Methyltransferase</keyword>
<reference evidence="2" key="1">
    <citation type="submission" date="2020-01" db="EMBL/GenBank/DDBJ databases">
        <authorList>
            <person name="Rat A."/>
        </authorList>
    </citation>
    <scope>NUCLEOTIDE SEQUENCE</scope>
    <source>
        <strain evidence="2">LMG 28251</strain>
    </source>
</reference>
<organism evidence="2 3">
    <name type="scientific">Plastoroseomonas arctica</name>
    <dbReference type="NCBI Taxonomy" id="1509237"/>
    <lineage>
        <taxon>Bacteria</taxon>
        <taxon>Pseudomonadati</taxon>
        <taxon>Pseudomonadota</taxon>
        <taxon>Alphaproteobacteria</taxon>
        <taxon>Acetobacterales</taxon>
        <taxon>Acetobacteraceae</taxon>
        <taxon>Plastoroseomonas</taxon>
    </lineage>
</organism>
<evidence type="ECO:0000313" key="2">
    <source>
        <dbReference type="EMBL" id="MBR0657364.1"/>
    </source>
</evidence>
<dbReference type="GO" id="GO:0008168">
    <property type="term" value="F:methyltransferase activity"/>
    <property type="evidence" value="ECO:0007669"/>
    <property type="project" value="UniProtKB-KW"/>
</dbReference>
<accession>A0AAF1JYZ9</accession>